<evidence type="ECO:0000313" key="2">
    <source>
        <dbReference type="EMBL" id="KMZ56345.1"/>
    </source>
</evidence>
<keyword evidence="1" id="KW-0472">Membrane</keyword>
<dbReference type="OrthoDB" id="2020732at2759"/>
<dbReference type="PANTHER" id="PTHR36408:SF1">
    <property type="entry name" value="TRANSMEMBRANE PROTEIN"/>
    <property type="match status" value="1"/>
</dbReference>
<protein>
    <submittedName>
        <fullName evidence="2">Uncharacterized protein</fullName>
    </submittedName>
</protein>
<feature type="transmembrane region" description="Helical" evidence="1">
    <location>
        <begin position="128"/>
        <end position="146"/>
    </location>
</feature>
<name>A0A0K9NK44_ZOSMR</name>
<evidence type="ECO:0000313" key="3">
    <source>
        <dbReference type="Proteomes" id="UP000036987"/>
    </source>
</evidence>
<evidence type="ECO:0000256" key="1">
    <source>
        <dbReference type="SAM" id="Phobius"/>
    </source>
</evidence>
<dbReference type="PANTHER" id="PTHR36408">
    <property type="entry name" value="TRANSMEMBRANE PROTEIN"/>
    <property type="match status" value="1"/>
</dbReference>
<reference evidence="3" key="1">
    <citation type="journal article" date="2016" name="Nature">
        <title>The genome of the seagrass Zostera marina reveals angiosperm adaptation to the sea.</title>
        <authorList>
            <person name="Olsen J.L."/>
            <person name="Rouze P."/>
            <person name="Verhelst B."/>
            <person name="Lin Y.-C."/>
            <person name="Bayer T."/>
            <person name="Collen J."/>
            <person name="Dattolo E."/>
            <person name="De Paoli E."/>
            <person name="Dittami S."/>
            <person name="Maumus F."/>
            <person name="Michel G."/>
            <person name="Kersting A."/>
            <person name="Lauritano C."/>
            <person name="Lohaus R."/>
            <person name="Toepel M."/>
            <person name="Tonon T."/>
            <person name="Vanneste K."/>
            <person name="Amirebrahimi M."/>
            <person name="Brakel J."/>
            <person name="Bostroem C."/>
            <person name="Chovatia M."/>
            <person name="Grimwood J."/>
            <person name="Jenkins J.W."/>
            <person name="Jueterbock A."/>
            <person name="Mraz A."/>
            <person name="Stam W.T."/>
            <person name="Tice H."/>
            <person name="Bornberg-Bauer E."/>
            <person name="Green P.J."/>
            <person name="Pearson G.A."/>
            <person name="Procaccini G."/>
            <person name="Duarte C.M."/>
            <person name="Schmutz J."/>
            <person name="Reusch T.B.H."/>
            <person name="Van de Peer Y."/>
        </authorList>
    </citation>
    <scope>NUCLEOTIDE SEQUENCE [LARGE SCALE GENOMIC DNA]</scope>
    <source>
        <strain evidence="3">cv. Finnish</strain>
    </source>
</reference>
<gene>
    <name evidence="2" type="ORF">ZOSMA_96G00190</name>
</gene>
<dbReference type="Proteomes" id="UP000036987">
    <property type="component" value="Unassembled WGS sequence"/>
</dbReference>
<organism evidence="2 3">
    <name type="scientific">Zostera marina</name>
    <name type="common">Eelgrass</name>
    <dbReference type="NCBI Taxonomy" id="29655"/>
    <lineage>
        <taxon>Eukaryota</taxon>
        <taxon>Viridiplantae</taxon>
        <taxon>Streptophyta</taxon>
        <taxon>Embryophyta</taxon>
        <taxon>Tracheophyta</taxon>
        <taxon>Spermatophyta</taxon>
        <taxon>Magnoliopsida</taxon>
        <taxon>Liliopsida</taxon>
        <taxon>Zosteraceae</taxon>
        <taxon>Zostera</taxon>
    </lineage>
</organism>
<dbReference type="OMA" id="THALCAT"/>
<proteinExistence type="predicted"/>
<dbReference type="EMBL" id="LFYR01002199">
    <property type="protein sequence ID" value="KMZ56345.1"/>
    <property type="molecule type" value="Genomic_DNA"/>
</dbReference>
<dbReference type="AlphaFoldDB" id="A0A0K9NK44"/>
<keyword evidence="3" id="KW-1185">Reference proteome</keyword>
<sequence>MSSVNGILLLRYFSLLPINMDHWKTITTSLSPNSSFTRPQMSRIHHLVLFQNRNSCCSSVCRSRRHASASPGVVGMGEARRDAAGKINLDTLLSIAEGLCIVPSVVFAVGGIFPEVSKLFRVGLGNTIFMWQFLFLAGAVVIGGLIRQRQWSYYKKVYRENVATPNLGGDLNLIGRIDKVEEDLRSSVKMVKLLSKQLEKLGIRFRIARKSLKQPIAETALLAQKNSEATRLLTLQEDILEKELGEIQKVLFAMQEQQHKQLNLILNVAKAGKLLENTHEDHTDRSV</sequence>
<accession>A0A0K9NK44</accession>
<keyword evidence="1" id="KW-1133">Transmembrane helix</keyword>
<comment type="caution">
    <text evidence="2">The sequence shown here is derived from an EMBL/GenBank/DDBJ whole genome shotgun (WGS) entry which is preliminary data.</text>
</comment>
<feature type="transmembrane region" description="Helical" evidence="1">
    <location>
        <begin position="91"/>
        <end position="113"/>
    </location>
</feature>
<keyword evidence="1" id="KW-0812">Transmembrane</keyword>